<gene>
    <name evidence="3" type="ORF">SAMN04488135_101202</name>
</gene>
<dbReference type="EMBL" id="FQXE01000001">
    <property type="protein sequence ID" value="SHG75600.1"/>
    <property type="molecule type" value="Genomic_DNA"/>
</dbReference>
<dbReference type="SUPFAM" id="SSF53850">
    <property type="entry name" value="Periplasmic binding protein-like II"/>
    <property type="match status" value="1"/>
</dbReference>
<dbReference type="InterPro" id="IPR005064">
    <property type="entry name" value="BUG"/>
</dbReference>
<comment type="similarity">
    <text evidence="1">Belongs to the UPF0065 (bug) family.</text>
</comment>
<dbReference type="CDD" id="cd13578">
    <property type="entry name" value="PBP2_Bug27"/>
    <property type="match status" value="1"/>
</dbReference>
<reference evidence="3 4" key="1">
    <citation type="submission" date="2016-11" db="EMBL/GenBank/DDBJ databases">
        <authorList>
            <person name="Jaros S."/>
            <person name="Januszkiewicz K."/>
            <person name="Wedrychowicz H."/>
        </authorList>
    </citation>
    <scope>NUCLEOTIDE SEQUENCE [LARGE SCALE GENOMIC DNA]</scope>
    <source>
        <strain evidence="3 4">CGMCC 1.10190</strain>
    </source>
</reference>
<dbReference type="STRING" id="658167.SAMN04488135_101202"/>
<dbReference type="Gene3D" id="3.40.190.10">
    <property type="entry name" value="Periplasmic binding protein-like II"/>
    <property type="match status" value="1"/>
</dbReference>
<evidence type="ECO:0000256" key="1">
    <source>
        <dbReference type="ARBA" id="ARBA00006987"/>
    </source>
</evidence>
<dbReference type="RefSeq" id="WP_245801118.1">
    <property type="nucleotide sequence ID" value="NZ_FQXE01000001.1"/>
</dbReference>
<dbReference type="Gene3D" id="3.40.190.150">
    <property type="entry name" value="Bordetella uptake gene, domain 1"/>
    <property type="match status" value="1"/>
</dbReference>
<dbReference type="PANTHER" id="PTHR42928:SF5">
    <property type="entry name" value="BLR1237 PROTEIN"/>
    <property type="match status" value="1"/>
</dbReference>
<dbReference type="Proteomes" id="UP000184226">
    <property type="component" value="Unassembled WGS sequence"/>
</dbReference>
<dbReference type="PIRSF" id="PIRSF017082">
    <property type="entry name" value="YflP"/>
    <property type="match status" value="1"/>
</dbReference>
<protein>
    <submittedName>
        <fullName evidence="3">Tripartite-type tricarboxylate transporter, receptor component TctC</fullName>
    </submittedName>
</protein>
<evidence type="ECO:0000313" key="4">
    <source>
        <dbReference type="Proteomes" id="UP000184226"/>
    </source>
</evidence>
<feature type="signal peptide" evidence="2">
    <location>
        <begin position="1"/>
        <end position="21"/>
    </location>
</feature>
<keyword evidence="4" id="KW-1185">Reference proteome</keyword>
<name>A0A1M5ME29_9BURK</name>
<sequence>MKTLLKLTLLSIAAAGSVASAAGYPEKAIRLVVPFGAGTSTDTTARVIGEALSRQLGQSVVVENKPGAGGAIGTDYVAKSKADGYTLSFGSVGTFAINKGLYSRLPYDPSKDFTYLAMPGYTPTLLVVGRNSPYNSLKDLLDDAKKNPDKLAFASAGNGTSGHLAGELLKKMAGVSMLHVPYKEGAQAMTDTIGGQVAFMFYHPVAVVPHIKAGALKALAASSSNRATLAPDVPTIAESGYKDFDLTAWYMLAAPSGMPKETEDKLVAAADKAMQDPAVIDALKKQGVEGSPLPSEKIAAFVAGEISKWAEVIDSAHARID</sequence>
<keyword evidence="3" id="KW-0675">Receptor</keyword>
<dbReference type="AlphaFoldDB" id="A0A1M5ME29"/>
<organism evidence="3 4">
    <name type="scientific">Pollutimonas bauzanensis</name>
    <dbReference type="NCBI Taxonomy" id="658167"/>
    <lineage>
        <taxon>Bacteria</taxon>
        <taxon>Pseudomonadati</taxon>
        <taxon>Pseudomonadota</taxon>
        <taxon>Betaproteobacteria</taxon>
        <taxon>Burkholderiales</taxon>
        <taxon>Alcaligenaceae</taxon>
        <taxon>Pollutimonas</taxon>
    </lineage>
</organism>
<accession>A0A1M5ME29</accession>
<keyword evidence="2" id="KW-0732">Signal</keyword>
<proteinExistence type="inferred from homology"/>
<dbReference type="PANTHER" id="PTHR42928">
    <property type="entry name" value="TRICARBOXYLATE-BINDING PROTEIN"/>
    <property type="match status" value="1"/>
</dbReference>
<evidence type="ECO:0000313" key="3">
    <source>
        <dbReference type="EMBL" id="SHG75600.1"/>
    </source>
</evidence>
<feature type="chain" id="PRO_5012816025" evidence="2">
    <location>
        <begin position="22"/>
        <end position="321"/>
    </location>
</feature>
<evidence type="ECO:0000256" key="2">
    <source>
        <dbReference type="SAM" id="SignalP"/>
    </source>
</evidence>
<dbReference type="InterPro" id="IPR042100">
    <property type="entry name" value="Bug_dom1"/>
</dbReference>
<dbReference type="Pfam" id="PF03401">
    <property type="entry name" value="TctC"/>
    <property type="match status" value="1"/>
</dbReference>